<dbReference type="AlphaFoldDB" id="A0AAU9TN50"/>
<evidence type="ECO:0000313" key="2">
    <source>
        <dbReference type="Proteomes" id="UP001153954"/>
    </source>
</evidence>
<name>A0AAU9TN50_EUPED</name>
<protein>
    <submittedName>
        <fullName evidence="1">Uncharacterized protein</fullName>
    </submittedName>
</protein>
<keyword evidence="2" id="KW-1185">Reference proteome</keyword>
<dbReference type="Proteomes" id="UP001153954">
    <property type="component" value="Unassembled WGS sequence"/>
</dbReference>
<proteinExistence type="predicted"/>
<gene>
    <name evidence="1" type="ORF">EEDITHA_LOCUS4308</name>
</gene>
<evidence type="ECO:0000313" key="1">
    <source>
        <dbReference type="EMBL" id="CAH2088118.1"/>
    </source>
</evidence>
<comment type="caution">
    <text evidence="1">The sequence shown here is derived from an EMBL/GenBank/DDBJ whole genome shotgun (WGS) entry which is preliminary data.</text>
</comment>
<organism evidence="1 2">
    <name type="scientific">Euphydryas editha</name>
    <name type="common">Edith's checkerspot</name>
    <dbReference type="NCBI Taxonomy" id="104508"/>
    <lineage>
        <taxon>Eukaryota</taxon>
        <taxon>Metazoa</taxon>
        <taxon>Ecdysozoa</taxon>
        <taxon>Arthropoda</taxon>
        <taxon>Hexapoda</taxon>
        <taxon>Insecta</taxon>
        <taxon>Pterygota</taxon>
        <taxon>Neoptera</taxon>
        <taxon>Endopterygota</taxon>
        <taxon>Lepidoptera</taxon>
        <taxon>Glossata</taxon>
        <taxon>Ditrysia</taxon>
        <taxon>Papilionoidea</taxon>
        <taxon>Nymphalidae</taxon>
        <taxon>Nymphalinae</taxon>
        <taxon>Euphydryas</taxon>
    </lineage>
</organism>
<accession>A0AAU9TN50</accession>
<reference evidence="1" key="1">
    <citation type="submission" date="2022-03" db="EMBL/GenBank/DDBJ databases">
        <authorList>
            <person name="Tunstrom K."/>
        </authorList>
    </citation>
    <scope>NUCLEOTIDE SEQUENCE</scope>
</reference>
<dbReference type="EMBL" id="CAKOGL010000007">
    <property type="protein sequence ID" value="CAH2088118.1"/>
    <property type="molecule type" value="Genomic_DNA"/>
</dbReference>
<sequence>MEHLNSPLNSDEWNLPFLDPLQKFGELPIPLSNPEKIDLPSNLPNLDAIPENVNEPNDESPPLNLPTLDELLSPHAVPENKNFINPNTHFNNTPTHTFPIPGDNSSATPNDNLPVHIPSPNISDDSYTDFLKAVSDPKGNFNTRIHKYTNNLLSTDSKITVLPTSIDLDETNSYIYLFIYL</sequence>